<dbReference type="EMBL" id="AWUE01016081">
    <property type="protein sequence ID" value="OMO94309.1"/>
    <property type="molecule type" value="Genomic_DNA"/>
</dbReference>
<reference evidence="7" key="1">
    <citation type="submission" date="2013-09" db="EMBL/GenBank/DDBJ databases">
        <title>Corchorus olitorius genome sequencing.</title>
        <authorList>
            <person name="Alam M."/>
            <person name="Haque M.S."/>
            <person name="Islam M.S."/>
            <person name="Emdad E.M."/>
            <person name="Islam M.M."/>
            <person name="Ahmed B."/>
            <person name="Halim A."/>
            <person name="Hossen Q.M.M."/>
            <person name="Hossain M.Z."/>
            <person name="Ahmed R."/>
            <person name="Khan M.M."/>
            <person name="Islam R."/>
            <person name="Rashid M.M."/>
            <person name="Khan S.A."/>
            <person name="Rahman M.S."/>
            <person name="Alam M."/>
            <person name="Yahiya A.S."/>
            <person name="Khan M.S."/>
            <person name="Azam M.S."/>
            <person name="Haque T."/>
            <person name="Lashkar M.Z.H."/>
            <person name="Akhand A.I."/>
            <person name="Morshed G."/>
            <person name="Roy S."/>
            <person name="Uddin K.S."/>
            <person name="Rabeya T."/>
            <person name="Hossain A.S."/>
            <person name="Chowdhury A."/>
            <person name="Snigdha A.R."/>
            <person name="Mortoza M.S."/>
            <person name="Matin S.A."/>
            <person name="Hoque S.M.E."/>
            <person name="Islam M.K."/>
            <person name="Roy D.K."/>
            <person name="Haider R."/>
            <person name="Moosa M.M."/>
            <person name="Elias S.M."/>
            <person name="Hasan A.M."/>
            <person name="Jahan S."/>
            <person name="Shafiuddin M."/>
            <person name="Mahmood N."/>
            <person name="Shommy N.S."/>
        </authorList>
    </citation>
    <scope>NUCLEOTIDE SEQUENCE [LARGE SCALE GENOMIC DNA]</scope>
    <source>
        <strain evidence="7">cv. O-4</strain>
    </source>
</reference>
<evidence type="ECO:0000259" key="5">
    <source>
        <dbReference type="PROSITE" id="PS50808"/>
    </source>
</evidence>
<keyword evidence="3" id="KW-0862">Zinc</keyword>
<comment type="caution">
    <text evidence="6">The sequence shown here is derived from an EMBL/GenBank/DDBJ whole genome shotgun (WGS) entry which is preliminary data.</text>
</comment>
<gene>
    <name evidence="6" type="ORF">COLO4_16408</name>
</gene>
<feature type="domain" description="BED-type" evidence="5">
    <location>
        <begin position="15"/>
        <end position="72"/>
    </location>
</feature>
<sequence>MAETASTLTRSAPLKSDDPAWAHGIKVAGKRNQSICLYCNKHIQGGGMTRLNQHLAGVSGNVGSCPKAPSDVQWEMKRLLE</sequence>
<keyword evidence="7" id="KW-1185">Reference proteome</keyword>
<keyword evidence="2 4" id="KW-0863">Zinc-finger</keyword>
<name>A0A1R3JHH9_9ROSI</name>
<evidence type="ECO:0000256" key="3">
    <source>
        <dbReference type="ARBA" id="ARBA00022833"/>
    </source>
</evidence>
<dbReference type="PROSITE" id="PS50808">
    <property type="entry name" value="ZF_BED"/>
    <property type="match status" value="1"/>
</dbReference>
<dbReference type="InterPro" id="IPR003656">
    <property type="entry name" value="Znf_BED"/>
</dbReference>
<dbReference type="GO" id="GO:0003677">
    <property type="term" value="F:DNA binding"/>
    <property type="evidence" value="ECO:0007669"/>
    <property type="project" value="InterPro"/>
</dbReference>
<dbReference type="GO" id="GO:0008270">
    <property type="term" value="F:zinc ion binding"/>
    <property type="evidence" value="ECO:0007669"/>
    <property type="project" value="UniProtKB-KW"/>
</dbReference>
<dbReference type="Proteomes" id="UP000187203">
    <property type="component" value="Unassembled WGS sequence"/>
</dbReference>
<organism evidence="6 7">
    <name type="scientific">Corchorus olitorius</name>
    <dbReference type="NCBI Taxonomy" id="93759"/>
    <lineage>
        <taxon>Eukaryota</taxon>
        <taxon>Viridiplantae</taxon>
        <taxon>Streptophyta</taxon>
        <taxon>Embryophyta</taxon>
        <taxon>Tracheophyta</taxon>
        <taxon>Spermatophyta</taxon>
        <taxon>Magnoliopsida</taxon>
        <taxon>eudicotyledons</taxon>
        <taxon>Gunneridae</taxon>
        <taxon>Pentapetalae</taxon>
        <taxon>rosids</taxon>
        <taxon>malvids</taxon>
        <taxon>Malvales</taxon>
        <taxon>Malvaceae</taxon>
        <taxon>Grewioideae</taxon>
        <taxon>Apeibeae</taxon>
        <taxon>Corchorus</taxon>
    </lineage>
</organism>
<accession>A0A1R3JHH9</accession>
<proteinExistence type="predicted"/>
<evidence type="ECO:0000256" key="1">
    <source>
        <dbReference type="ARBA" id="ARBA00022723"/>
    </source>
</evidence>
<evidence type="ECO:0000256" key="4">
    <source>
        <dbReference type="PROSITE-ProRule" id="PRU00027"/>
    </source>
</evidence>
<evidence type="ECO:0000256" key="2">
    <source>
        <dbReference type="ARBA" id="ARBA00022771"/>
    </source>
</evidence>
<dbReference type="PANTHER" id="PTHR46951">
    <property type="entry name" value="BED-TYPE DOMAIN-CONTAINING PROTEIN"/>
    <property type="match status" value="1"/>
</dbReference>
<keyword evidence="1" id="KW-0479">Metal-binding</keyword>
<dbReference type="Pfam" id="PF02892">
    <property type="entry name" value="zf-BED"/>
    <property type="match status" value="1"/>
</dbReference>
<evidence type="ECO:0000313" key="6">
    <source>
        <dbReference type="EMBL" id="OMO94309.1"/>
    </source>
</evidence>
<dbReference type="PANTHER" id="PTHR46951:SF2">
    <property type="entry name" value="BED-TYPE DOMAIN-CONTAINING PROTEIN"/>
    <property type="match status" value="1"/>
</dbReference>
<dbReference type="AlphaFoldDB" id="A0A1R3JHH9"/>
<dbReference type="OrthoDB" id="851935at2759"/>
<evidence type="ECO:0000313" key="7">
    <source>
        <dbReference type="Proteomes" id="UP000187203"/>
    </source>
</evidence>
<protein>
    <submittedName>
        <fullName evidence="6">Zinc finger, BED-type</fullName>
    </submittedName>
</protein>